<dbReference type="Proteomes" id="UP000479132">
    <property type="component" value="Unassembled WGS sequence"/>
</dbReference>
<accession>A0A6M1T6R2</accession>
<dbReference type="PANTHER" id="PTHR40459">
    <property type="entry name" value="CONSERVED HYPOTHETICAL ALANINE AND LEUCINE RICH PROTEIN"/>
    <property type="match status" value="1"/>
</dbReference>
<dbReference type="EMBL" id="JAALLS010000026">
    <property type="protein sequence ID" value="NGP89847.1"/>
    <property type="molecule type" value="Genomic_DNA"/>
</dbReference>
<dbReference type="AlphaFoldDB" id="A0A6M1T6R2"/>
<dbReference type="SUPFAM" id="SSF51735">
    <property type="entry name" value="NAD(P)-binding Rossmann-fold domains"/>
    <property type="match status" value="1"/>
</dbReference>
<dbReference type="SUPFAM" id="SSF48179">
    <property type="entry name" value="6-phosphogluconate dehydrogenase C-terminal domain-like"/>
    <property type="match status" value="1"/>
</dbReference>
<protein>
    <submittedName>
        <fullName evidence="3">DUF2520 domain-containing protein</fullName>
    </submittedName>
</protein>
<dbReference type="PANTHER" id="PTHR40459:SF1">
    <property type="entry name" value="CONSERVED HYPOTHETICAL ALANINE AND LEUCINE RICH PROTEIN"/>
    <property type="match status" value="1"/>
</dbReference>
<name>A0A6M1T6R2_9BACT</name>
<reference evidence="3 4" key="1">
    <citation type="submission" date="2020-02" db="EMBL/GenBank/DDBJ databases">
        <title>Aliifodinibius halophilus 2W32, complete genome.</title>
        <authorList>
            <person name="Li Y."/>
            <person name="Wu S."/>
        </authorList>
    </citation>
    <scope>NUCLEOTIDE SEQUENCE [LARGE SCALE GENOMIC DNA]</scope>
    <source>
        <strain evidence="3 4">2W32</strain>
    </source>
</reference>
<dbReference type="InterPro" id="IPR037108">
    <property type="entry name" value="TM1727-like_C_sf"/>
</dbReference>
<dbReference type="Gene3D" id="3.40.50.720">
    <property type="entry name" value="NAD(P)-binding Rossmann-like Domain"/>
    <property type="match status" value="1"/>
</dbReference>
<dbReference type="RefSeq" id="WP_165271014.1">
    <property type="nucleotide sequence ID" value="NZ_JAALLS010000026.1"/>
</dbReference>
<evidence type="ECO:0000259" key="1">
    <source>
        <dbReference type="Pfam" id="PF03807"/>
    </source>
</evidence>
<feature type="domain" description="Pyrroline-5-carboxylate reductase catalytic N-terminal" evidence="1">
    <location>
        <begin position="5"/>
        <end position="95"/>
    </location>
</feature>
<proteinExistence type="predicted"/>
<dbReference type="Gene3D" id="1.10.1040.20">
    <property type="entry name" value="ProC-like, C-terminal domain"/>
    <property type="match status" value="1"/>
</dbReference>
<dbReference type="InterPro" id="IPR018931">
    <property type="entry name" value="DUF2520"/>
</dbReference>
<evidence type="ECO:0000259" key="2">
    <source>
        <dbReference type="Pfam" id="PF10728"/>
    </source>
</evidence>
<dbReference type="Pfam" id="PF03807">
    <property type="entry name" value="F420_oxidored"/>
    <property type="match status" value="1"/>
</dbReference>
<evidence type="ECO:0000313" key="3">
    <source>
        <dbReference type="EMBL" id="NGP89847.1"/>
    </source>
</evidence>
<comment type="caution">
    <text evidence="3">The sequence shown here is derived from an EMBL/GenBank/DDBJ whole genome shotgun (WGS) entry which is preliminary data.</text>
</comment>
<gene>
    <name evidence="3" type="ORF">G3569_15925</name>
</gene>
<evidence type="ECO:0000313" key="4">
    <source>
        <dbReference type="Proteomes" id="UP000479132"/>
    </source>
</evidence>
<keyword evidence="4" id="KW-1185">Reference proteome</keyword>
<dbReference type="InterPro" id="IPR036291">
    <property type="entry name" value="NAD(P)-bd_dom_sf"/>
</dbReference>
<organism evidence="3 4">
    <name type="scientific">Fodinibius halophilus</name>
    <dbReference type="NCBI Taxonomy" id="1736908"/>
    <lineage>
        <taxon>Bacteria</taxon>
        <taxon>Pseudomonadati</taxon>
        <taxon>Balneolota</taxon>
        <taxon>Balneolia</taxon>
        <taxon>Balneolales</taxon>
        <taxon>Balneolaceae</taxon>
        <taxon>Fodinibius</taxon>
    </lineage>
</organism>
<dbReference type="InterPro" id="IPR008927">
    <property type="entry name" value="6-PGluconate_DH-like_C_sf"/>
</dbReference>
<feature type="domain" description="DUF2520" evidence="2">
    <location>
        <begin position="135"/>
        <end position="263"/>
    </location>
</feature>
<dbReference type="Pfam" id="PF10728">
    <property type="entry name" value="DUF2520"/>
    <property type="match status" value="1"/>
</dbReference>
<dbReference type="InterPro" id="IPR028939">
    <property type="entry name" value="P5C_Rdtase_cat_N"/>
</dbReference>
<sequence length="286" mass="31247">MPDTTIIGTGGLGSAFIRGFATKGIPIKSIFNRTLAKVEPLVQEVQVEEKGTFPNTKEELGQIIFLTVPDRSITQVADRLASLSDDWSDKTIVHCSGNESAHLLKELQEKGGTTASFHPLQTFPPGSTSDRFEDIYFSMQGDNSAFPFLKEIAELLGAHFFQVNEEQKSHLHAAAVMASNYVHTILDAAVNTAALGDLSRGESKKALLPLVQQTVTNAGKYSLEEALTGPIQRGDLSTVKKHLQLLEEDEELRKIYSQLGRNTVALALRSGAITDETADQFYSILK</sequence>